<comment type="caution">
    <text evidence="3">The sequence shown here is derived from an EMBL/GenBank/DDBJ whole genome shotgun (WGS) entry which is preliminary data.</text>
</comment>
<keyword evidence="4" id="KW-1185">Reference proteome</keyword>
<dbReference type="Pfam" id="PF00266">
    <property type="entry name" value="Aminotran_5"/>
    <property type="match status" value="1"/>
</dbReference>
<gene>
    <name evidence="3" type="ORF">GCM10023307_03370</name>
</gene>
<evidence type="ECO:0000256" key="1">
    <source>
        <dbReference type="ARBA" id="ARBA00022898"/>
    </source>
</evidence>
<dbReference type="EMBL" id="BAABJE010000001">
    <property type="protein sequence ID" value="GAA4782187.1"/>
    <property type="molecule type" value="Genomic_DNA"/>
</dbReference>
<feature type="domain" description="Aminotransferase class V" evidence="2">
    <location>
        <begin position="44"/>
        <end position="221"/>
    </location>
</feature>
<reference evidence="4" key="1">
    <citation type="journal article" date="2019" name="Int. J. Syst. Evol. Microbiol.">
        <title>The Global Catalogue of Microorganisms (GCM) 10K type strain sequencing project: providing services to taxonomists for standard genome sequencing and annotation.</title>
        <authorList>
            <consortium name="The Broad Institute Genomics Platform"/>
            <consortium name="The Broad Institute Genome Sequencing Center for Infectious Disease"/>
            <person name="Wu L."/>
            <person name="Ma J."/>
        </authorList>
    </citation>
    <scope>NUCLEOTIDE SEQUENCE [LARGE SCALE GENOMIC DNA]</scope>
    <source>
        <strain evidence="4">JCM 18204</strain>
    </source>
</reference>
<evidence type="ECO:0000313" key="3">
    <source>
        <dbReference type="EMBL" id="GAA4782187.1"/>
    </source>
</evidence>
<dbReference type="SUPFAM" id="SSF53383">
    <property type="entry name" value="PLP-dependent transferases"/>
    <property type="match status" value="1"/>
</dbReference>
<dbReference type="Gene3D" id="3.40.640.10">
    <property type="entry name" value="Type I PLP-dependent aspartate aminotransferase-like (Major domain)"/>
    <property type="match status" value="1"/>
</dbReference>
<dbReference type="RefSeq" id="WP_345301534.1">
    <property type="nucleotide sequence ID" value="NZ_BAABJE010000001.1"/>
</dbReference>
<dbReference type="InterPro" id="IPR000192">
    <property type="entry name" value="Aminotrans_V_dom"/>
</dbReference>
<dbReference type="InterPro" id="IPR015422">
    <property type="entry name" value="PyrdxlP-dep_Trfase_small"/>
</dbReference>
<dbReference type="Gene3D" id="3.90.1150.10">
    <property type="entry name" value="Aspartate Aminotransferase, domain 1"/>
    <property type="match status" value="1"/>
</dbReference>
<proteinExistence type="predicted"/>
<evidence type="ECO:0000259" key="2">
    <source>
        <dbReference type="Pfam" id="PF00266"/>
    </source>
</evidence>
<dbReference type="PANTHER" id="PTHR43586">
    <property type="entry name" value="CYSTEINE DESULFURASE"/>
    <property type="match status" value="1"/>
</dbReference>
<dbReference type="PANTHER" id="PTHR43586:SF15">
    <property type="entry name" value="BLR3095 PROTEIN"/>
    <property type="match status" value="1"/>
</dbReference>
<evidence type="ECO:0000313" key="4">
    <source>
        <dbReference type="Proteomes" id="UP001499959"/>
    </source>
</evidence>
<dbReference type="InterPro" id="IPR015424">
    <property type="entry name" value="PyrdxlP-dep_Trfase"/>
</dbReference>
<dbReference type="InterPro" id="IPR015421">
    <property type="entry name" value="PyrdxlP-dep_Trfase_major"/>
</dbReference>
<keyword evidence="1" id="KW-0663">Pyridoxal phosphate</keyword>
<name>A0ABP9AJ89_9GAMM</name>
<dbReference type="Proteomes" id="UP001499959">
    <property type="component" value="Unassembled WGS sequence"/>
</dbReference>
<organism evidence="3 4">
    <name type="scientific">Lysobacter hankyongensis</name>
    <dbReference type="NCBI Taxonomy" id="1176535"/>
    <lineage>
        <taxon>Bacteria</taxon>
        <taxon>Pseudomonadati</taxon>
        <taxon>Pseudomonadota</taxon>
        <taxon>Gammaproteobacteria</taxon>
        <taxon>Lysobacterales</taxon>
        <taxon>Lysobacteraceae</taxon>
        <taxon>Lysobacter</taxon>
    </lineage>
</organism>
<protein>
    <recommendedName>
        <fullName evidence="2">Aminotransferase class V domain-containing protein</fullName>
    </recommendedName>
</protein>
<accession>A0ABP9AJ89</accession>
<sequence>MNSELQSISRQQRANAASFFNSAGVGLPSEESRLASQQPAGDWDAVLTEVRSHFSHLLGMPEEHVTLFHNTTAGIQRVFLRISQMLRSRNAVLLTTDLEYPGTVAMVDECWQGPMIMAEVAHLLWEGRSAEMADALKAAFLRTRPAVIYISHVSRAFGHPIDIEFLRFAKEINPGVLIVADGAQAIGNIPVGRDMLGLVDFYVTSGHKWLCGKPTLGLVCADPRWHIPDQAQAYSRLSGSGGTGNLETLCATAVALRDFHDVESGAPWRSNRIHAHNAALATLFCDLLEEAALPLTPLRCLPGNRTAWPANGIVAVQGDIARFSPVIDTSGDLRRLGQTASEGRVLAAHVRREPWVVSRSPGRRAPRALAVYRQDHVALRTICLRDDALSVPIPDGGLLRFCFHYFHASKDVIGLVRLLKSVA</sequence>